<evidence type="ECO:0000313" key="3">
    <source>
        <dbReference type="Proteomes" id="UP000001817"/>
    </source>
</evidence>
<name>Q13JK8_PARXL</name>
<evidence type="ECO:0000256" key="1">
    <source>
        <dbReference type="SAM" id="MobiDB-lite"/>
    </source>
</evidence>
<accession>Q13JK8</accession>
<dbReference type="AlphaFoldDB" id="Q13JK8"/>
<gene>
    <name evidence="2" type="ORF">Bxe_B0212</name>
</gene>
<dbReference type="Proteomes" id="UP000001817">
    <property type="component" value="Chromosome 2"/>
</dbReference>
<sequence>MYVAVNRSVCPRLPVTWRCSDHSPTSHFPLPFGKPTQTRKFYRSQTFHNYFLKGLETASAFTKLDANMRRDKRLASAALVALATVALSGCGADDSAPSATSSSPAVAHNDAAPDAAMAPAAAMLDASSTLAANPTAASDPITQNMQASLAADSQQVSPVMHYAPGDSASSN</sequence>
<dbReference type="eggNOG" id="ENOG50316M0">
    <property type="taxonomic scope" value="Bacteria"/>
</dbReference>
<proteinExistence type="predicted"/>
<feature type="region of interest" description="Disordered" evidence="1">
    <location>
        <begin position="134"/>
        <end position="171"/>
    </location>
</feature>
<keyword evidence="3" id="KW-1185">Reference proteome</keyword>
<feature type="compositionally biased region" description="Polar residues" evidence="1">
    <location>
        <begin position="134"/>
        <end position="157"/>
    </location>
</feature>
<protein>
    <recommendedName>
        <fullName evidence="4">Lipoprotein</fullName>
    </recommendedName>
</protein>
<organism evidence="2 3">
    <name type="scientific">Paraburkholderia xenovorans (strain LB400)</name>
    <dbReference type="NCBI Taxonomy" id="266265"/>
    <lineage>
        <taxon>Bacteria</taxon>
        <taxon>Pseudomonadati</taxon>
        <taxon>Pseudomonadota</taxon>
        <taxon>Betaproteobacteria</taxon>
        <taxon>Burkholderiales</taxon>
        <taxon>Burkholderiaceae</taxon>
        <taxon>Paraburkholderia</taxon>
    </lineage>
</organism>
<dbReference type="STRING" id="266265.Bxe_B0212"/>
<evidence type="ECO:0000313" key="2">
    <source>
        <dbReference type="EMBL" id="ABE35731.1"/>
    </source>
</evidence>
<reference evidence="2 3" key="1">
    <citation type="journal article" date="2006" name="Proc. Natl. Acad. Sci. U.S.A.">
        <title>Burkholderia xenovorans LB400 harbors a multi-replicon, 9.73-Mbp genome shaped for versatility.</title>
        <authorList>
            <person name="Chain P.S."/>
            <person name="Denef V.J."/>
            <person name="Konstantinidis K.T."/>
            <person name="Vergez L.M."/>
            <person name="Agullo L."/>
            <person name="Reyes V.L."/>
            <person name="Hauser L."/>
            <person name="Cordova M."/>
            <person name="Gomez L."/>
            <person name="Gonzalez M."/>
            <person name="Land M."/>
            <person name="Lao V."/>
            <person name="Larimer F."/>
            <person name="LiPuma J.J."/>
            <person name="Mahenthiralingam E."/>
            <person name="Malfatti S.A."/>
            <person name="Marx C.J."/>
            <person name="Parnell J.J."/>
            <person name="Ramette A."/>
            <person name="Richardson P."/>
            <person name="Seeger M."/>
            <person name="Smith D."/>
            <person name="Spilker T."/>
            <person name="Sul W.J."/>
            <person name="Tsoi T.V."/>
            <person name="Ulrich L.E."/>
            <person name="Zhulin I.B."/>
            <person name="Tiedje J.M."/>
        </authorList>
    </citation>
    <scope>NUCLEOTIDE SEQUENCE [LARGE SCALE GENOMIC DNA]</scope>
    <source>
        <strain evidence="2 3">LB400</strain>
    </source>
</reference>
<dbReference type="KEGG" id="bxe:Bxe_B0212"/>
<evidence type="ECO:0008006" key="4">
    <source>
        <dbReference type="Google" id="ProtNLM"/>
    </source>
</evidence>
<dbReference type="EMBL" id="CP000271">
    <property type="protein sequence ID" value="ABE35731.1"/>
    <property type="molecule type" value="Genomic_DNA"/>
</dbReference>